<protein>
    <recommendedName>
        <fullName evidence="2">DUF2062 domain-containing protein</fullName>
    </recommendedName>
</protein>
<proteinExistence type="predicted"/>
<dbReference type="PANTHER" id="PTHR40547:SF1">
    <property type="entry name" value="SLL0298 PROTEIN"/>
    <property type="match status" value="1"/>
</dbReference>
<dbReference type="AlphaFoldDB" id="A0A1H9IV41"/>
<name>A0A1H9IV41_9GAMM</name>
<evidence type="ECO:0000256" key="1">
    <source>
        <dbReference type="SAM" id="Phobius"/>
    </source>
</evidence>
<evidence type="ECO:0000259" key="2">
    <source>
        <dbReference type="Pfam" id="PF09835"/>
    </source>
</evidence>
<dbReference type="Pfam" id="PF09835">
    <property type="entry name" value="DUF2062"/>
    <property type="match status" value="1"/>
</dbReference>
<dbReference type="PANTHER" id="PTHR40547">
    <property type="entry name" value="SLL0298 PROTEIN"/>
    <property type="match status" value="1"/>
</dbReference>
<dbReference type="InterPro" id="IPR018639">
    <property type="entry name" value="DUF2062"/>
</dbReference>
<feature type="transmembrane region" description="Helical" evidence="1">
    <location>
        <begin position="45"/>
        <end position="69"/>
    </location>
</feature>
<organism evidence="3 4">
    <name type="scientific">Azotobacter beijerinckii</name>
    <dbReference type="NCBI Taxonomy" id="170623"/>
    <lineage>
        <taxon>Bacteria</taxon>
        <taxon>Pseudomonadati</taxon>
        <taxon>Pseudomonadota</taxon>
        <taxon>Gammaproteobacteria</taxon>
        <taxon>Pseudomonadales</taxon>
        <taxon>Pseudomonadaceae</taxon>
        <taxon>Azotobacter</taxon>
    </lineage>
</organism>
<keyword evidence="1" id="KW-1133">Transmembrane helix</keyword>
<feature type="domain" description="DUF2062" evidence="2">
    <location>
        <begin position="22"/>
        <end position="164"/>
    </location>
</feature>
<evidence type="ECO:0000313" key="3">
    <source>
        <dbReference type="EMBL" id="SEQ78406.1"/>
    </source>
</evidence>
<gene>
    <name evidence="3" type="ORF">SAMN04244573_02242</name>
</gene>
<dbReference type="EMBL" id="FOFJ01000018">
    <property type="protein sequence ID" value="SEQ78406.1"/>
    <property type="molecule type" value="Genomic_DNA"/>
</dbReference>
<feature type="transmembrane region" description="Helical" evidence="1">
    <location>
        <begin position="132"/>
        <end position="159"/>
    </location>
</feature>
<reference evidence="3 4" key="1">
    <citation type="submission" date="2016-10" db="EMBL/GenBank/DDBJ databases">
        <authorList>
            <person name="de Groot N.N."/>
        </authorList>
    </citation>
    <scope>NUCLEOTIDE SEQUENCE [LARGE SCALE GENOMIC DNA]</scope>
    <source>
        <strain evidence="3 4">DSM 378</strain>
    </source>
</reference>
<accession>A0A1H9IV41</accession>
<keyword evidence="1" id="KW-0812">Transmembrane</keyword>
<keyword evidence="1" id="KW-0472">Membrane</keyword>
<evidence type="ECO:0000313" key="4">
    <source>
        <dbReference type="Proteomes" id="UP000199267"/>
    </source>
</evidence>
<dbReference type="Proteomes" id="UP000199267">
    <property type="component" value="Unassembled WGS sequence"/>
</dbReference>
<dbReference type="RefSeq" id="WP_090621986.1">
    <property type="nucleotide sequence ID" value="NZ_FOFJ01000018.1"/>
</dbReference>
<sequence>MPRRIFKRYMPHPDSIREHKSLRFLGSLIHDPNLWHLNRRSVSRAMLAGLFSAFIPLPMQMLLAASLAIPLRANLPISIGLVWLTNPLTMPPVFYCTYKVGSWALNIPPLTLPSELTMDWISERLVTLWEPILVGSFITGIVLGIVGYFATMLFWRWWVRHNWRKRQERRRKPAL</sequence>